<dbReference type="InterPro" id="IPR036388">
    <property type="entry name" value="WH-like_DNA-bd_sf"/>
</dbReference>
<dbReference type="Proteomes" id="UP001285441">
    <property type="component" value="Unassembled WGS sequence"/>
</dbReference>
<dbReference type="Pfam" id="PF13649">
    <property type="entry name" value="Methyltransf_25"/>
    <property type="match status" value="1"/>
</dbReference>
<dbReference type="Gene3D" id="1.10.10.10">
    <property type="entry name" value="Winged helix-like DNA-binding domain superfamily/Winged helix DNA-binding domain"/>
    <property type="match status" value="1"/>
</dbReference>
<keyword evidence="2" id="KW-0808">Transferase</keyword>
<evidence type="ECO:0000313" key="3">
    <source>
        <dbReference type="Proteomes" id="UP001285441"/>
    </source>
</evidence>
<accession>A0AAE0U0M2</accession>
<reference evidence="2" key="1">
    <citation type="journal article" date="2023" name="Mol. Phylogenet. Evol.">
        <title>Genome-scale phylogeny and comparative genomics of the fungal order Sordariales.</title>
        <authorList>
            <person name="Hensen N."/>
            <person name="Bonometti L."/>
            <person name="Westerberg I."/>
            <person name="Brannstrom I.O."/>
            <person name="Guillou S."/>
            <person name="Cros-Aarteil S."/>
            <person name="Calhoun S."/>
            <person name="Haridas S."/>
            <person name="Kuo A."/>
            <person name="Mondo S."/>
            <person name="Pangilinan J."/>
            <person name="Riley R."/>
            <person name="LaButti K."/>
            <person name="Andreopoulos B."/>
            <person name="Lipzen A."/>
            <person name="Chen C."/>
            <person name="Yan M."/>
            <person name="Daum C."/>
            <person name="Ng V."/>
            <person name="Clum A."/>
            <person name="Steindorff A."/>
            <person name="Ohm R.A."/>
            <person name="Martin F."/>
            <person name="Silar P."/>
            <person name="Natvig D.O."/>
            <person name="Lalanne C."/>
            <person name="Gautier V."/>
            <person name="Ament-Velasquez S.L."/>
            <person name="Kruys A."/>
            <person name="Hutchinson M.I."/>
            <person name="Powell A.J."/>
            <person name="Barry K."/>
            <person name="Miller A.N."/>
            <person name="Grigoriev I.V."/>
            <person name="Debuchy R."/>
            <person name="Gladieux P."/>
            <person name="Hiltunen Thoren M."/>
            <person name="Johannesson H."/>
        </authorList>
    </citation>
    <scope>NUCLEOTIDE SEQUENCE</scope>
    <source>
        <strain evidence="2">CBS 232.78</strain>
    </source>
</reference>
<keyword evidence="3" id="KW-1185">Reference proteome</keyword>
<protein>
    <submittedName>
        <fullName evidence="2">Methyltransferase MppJ</fullName>
    </submittedName>
</protein>
<organism evidence="2 3">
    <name type="scientific">Podospora didyma</name>
    <dbReference type="NCBI Taxonomy" id="330526"/>
    <lineage>
        <taxon>Eukaryota</taxon>
        <taxon>Fungi</taxon>
        <taxon>Dikarya</taxon>
        <taxon>Ascomycota</taxon>
        <taxon>Pezizomycotina</taxon>
        <taxon>Sordariomycetes</taxon>
        <taxon>Sordariomycetidae</taxon>
        <taxon>Sordariales</taxon>
        <taxon>Podosporaceae</taxon>
        <taxon>Podospora</taxon>
    </lineage>
</organism>
<evidence type="ECO:0000313" key="2">
    <source>
        <dbReference type="EMBL" id="KAK3386466.1"/>
    </source>
</evidence>
<dbReference type="InterPro" id="IPR041698">
    <property type="entry name" value="Methyltransf_25"/>
</dbReference>
<dbReference type="EMBL" id="JAULSW010000003">
    <property type="protein sequence ID" value="KAK3386466.1"/>
    <property type="molecule type" value="Genomic_DNA"/>
</dbReference>
<feature type="domain" description="Methyltransferase" evidence="1">
    <location>
        <begin position="179"/>
        <end position="277"/>
    </location>
</feature>
<dbReference type="Gene3D" id="3.40.50.150">
    <property type="entry name" value="Vaccinia Virus protein VP39"/>
    <property type="match status" value="1"/>
</dbReference>
<dbReference type="GO" id="GO:0032259">
    <property type="term" value="P:methylation"/>
    <property type="evidence" value="ECO:0007669"/>
    <property type="project" value="UniProtKB-KW"/>
</dbReference>
<proteinExistence type="predicted"/>
<dbReference type="CDD" id="cd02440">
    <property type="entry name" value="AdoMet_MTases"/>
    <property type="match status" value="1"/>
</dbReference>
<keyword evidence="2" id="KW-0489">Methyltransferase</keyword>
<name>A0AAE0U0M2_9PEZI</name>
<gene>
    <name evidence="2" type="ORF">B0H63DRAFT_540355</name>
</gene>
<comment type="caution">
    <text evidence="2">The sequence shown here is derived from an EMBL/GenBank/DDBJ whole genome shotgun (WGS) entry which is preliminary data.</text>
</comment>
<evidence type="ECO:0000259" key="1">
    <source>
        <dbReference type="Pfam" id="PF13649"/>
    </source>
</evidence>
<sequence>MSPTIIPTKTSTTPRNPEHQRAVAKIYNSAIAACAIPAAWEVGLLDAIQKQGSVDILKFATSNNLDSDSLRGVAFTLATAGVVSYDAATTTISPGLLFEETFCTKSMFHWLTLSSGGLFTRLHKVLHVEQRHPEWEGNTYQRDPAGVAYSCRELNRQFYDPVFWKVVDGVAKDYAFKKVVDLGCGSGERLMQILARFPDANGLGIDVAGPAIDFAESEAKARGFAADGPGEEKRLTFSVGDARRLEARPEFADADLLTSFLMGHDFWPRENCVKTLQWFKKLFPNAKRFLLGDETRGLLYSAGSKAPYTGGDVPIFALGLELGHVLMDVYIPTMEEWYGVFEEGGWRCVRAYELEQPAFAAIFELEPIA</sequence>
<dbReference type="InterPro" id="IPR029063">
    <property type="entry name" value="SAM-dependent_MTases_sf"/>
</dbReference>
<reference evidence="2" key="2">
    <citation type="submission" date="2023-06" db="EMBL/GenBank/DDBJ databases">
        <authorList>
            <consortium name="Lawrence Berkeley National Laboratory"/>
            <person name="Haridas S."/>
            <person name="Hensen N."/>
            <person name="Bonometti L."/>
            <person name="Westerberg I."/>
            <person name="Brannstrom I.O."/>
            <person name="Guillou S."/>
            <person name="Cros-Aarteil S."/>
            <person name="Calhoun S."/>
            <person name="Kuo A."/>
            <person name="Mondo S."/>
            <person name="Pangilinan J."/>
            <person name="Riley R."/>
            <person name="LaButti K."/>
            <person name="Andreopoulos B."/>
            <person name="Lipzen A."/>
            <person name="Chen C."/>
            <person name="Yanf M."/>
            <person name="Daum C."/>
            <person name="Ng V."/>
            <person name="Clum A."/>
            <person name="Steindorff A."/>
            <person name="Ohm R."/>
            <person name="Martin F."/>
            <person name="Silar P."/>
            <person name="Natvig D."/>
            <person name="Lalanne C."/>
            <person name="Gautier V."/>
            <person name="Ament-velasquez S.L."/>
            <person name="Kruys A."/>
            <person name="Hutchinson M.I."/>
            <person name="Powell A.J."/>
            <person name="Barry K."/>
            <person name="Miller A.N."/>
            <person name="Grigoriev I.V."/>
            <person name="Debuchy R."/>
            <person name="Gladieux P."/>
            <person name="Thoren M.H."/>
            <person name="Johannesson H."/>
        </authorList>
    </citation>
    <scope>NUCLEOTIDE SEQUENCE</scope>
    <source>
        <strain evidence="2">CBS 232.78</strain>
    </source>
</reference>
<dbReference type="AlphaFoldDB" id="A0AAE0U0M2"/>
<dbReference type="GO" id="GO:0008168">
    <property type="term" value="F:methyltransferase activity"/>
    <property type="evidence" value="ECO:0007669"/>
    <property type="project" value="UniProtKB-KW"/>
</dbReference>
<dbReference type="SUPFAM" id="SSF53335">
    <property type="entry name" value="S-adenosyl-L-methionine-dependent methyltransferases"/>
    <property type="match status" value="1"/>
</dbReference>